<protein>
    <recommendedName>
        <fullName evidence="4">Secreted protein</fullName>
    </recommendedName>
</protein>
<gene>
    <name evidence="2" type="ORF">CTAM01_05391</name>
</gene>
<sequence>MAWRAVSQAYLLYSTSSLYIVLQIMPCGHYAFYLSPVPAGAPILFFPKSSLGIGRFFVVRTHTYVGVGAATADRSSGRSPSRGERPRSLVGR</sequence>
<evidence type="ECO:0000313" key="2">
    <source>
        <dbReference type="EMBL" id="KAK1502578.1"/>
    </source>
</evidence>
<keyword evidence="3" id="KW-1185">Reference proteome</keyword>
<dbReference type="GeneID" id="85405659"/>
<proteinExistence type="predicted"/>
<dbReference type="Proteomes" id="UP001227543">
    <property type="component" value="Unassembled WGS sequence"/>
</dbReference>
<evidence type="ECO:0008006" key="4">
    <source>
        <dbReference type="Google" id="ProtNLM"/>
    </source>
</evidence>
<name>A0ABQ9RFH8_9PEZI</name>
<comment type="caution">
    <text evidence="2">The sequence shown here is derived from an EMBL/GenBank/DDBJ whole genome shotgun (WGS) entry which is preliminary data.</text>
</comment>
<evidence type="ECO:0000256" key="1">
    <source>
        <dbReference type="SAM" id="MobiDB-lite"/>
    </source>
</evidence>
<feature type="region of interest" description="Disordered" evidence="1">
    <location>
        <begin position="70"/>
        <end position="92"/>
    </location>
</feature>
<dbReference type="RefSeq" id="XP_060384227.1">
    <property type="nucleotide sequence ID" value="XM_060521421.1"/>
</dbReference>
<accession>A0ABQ9RFH8</accession>
<dbReference type="EMBL" id="MLFU01000013">
    <property type="protein sequence ID" value="KAK1502578.1"/>
    <property type="molecule type" value="Genomic_DNA"/>
</dbReference>
<organism evidence="2 3">
    <name type="scientific">Colletotrichum tamarilloi</name>
    <dbReference type="NCBI Taxonomy" id="1209934"/>
    <lineage>
        <taxon>Eukaryota</taxon>
        <taxon>Fungi</taxon>
        <taxon>Dikarya</taxon>
        <taxon>Ascomycota</taxon>
        <taxon>Pezizomycotina</taxon>
        <taxon>Sordariomycetes</taxon>
        <taxon>Hypocreomycetidae</taxon>
        <taxon>Glomerellales</taxon>
        <taxon>Glomerellaceae</taxon>
        <taxon>Colletotrichum</taxon>
        <taxon>Colletotrichum acutatum species complex</taxon>
    </lineage>
</organism>
<reference evidence="2 3" key="1">
    <citation type="submission" date="2016-10" db="EMBL/GenBank/DDBJ databases">
        <title>The genome sequence of Colletotrichum fioriniae PJ7.</title>
        <authorList>
            <person name="Baroncelli R."/>
        </authorList>
    </citation>
    <scope>NUCLEOTIDE SEQUENCE [LARGE SCALE GENOMIC DNA]</scope>
    <source>
        <strain evidence="2 3">Tom-12</strain>
    </source>
</reference>
<evidence type="ECO:0000313" key="3">
    <source>
        <dbReference type="Proteomes" id="UP001227543"/>
    </source>
</evidence>
<feature type="compositionally biased region" description="Basic and acidic residues" evidence="1">
    <location>
        <begin position="81"/>
        <end position="92"/>
    </location>
</feature>